<proteinExistence type="predicted"/>
<feature type="domain" description="BTB" evidence="1">
    <location>
        <begin position="83"/>
        <end position="170"/>
    </location>
</feature>
<reference evidence="2 3" key="2">
    <citation type="journal article" date="2017" name="Sci. Rep.">
        <title>A mobile pathogenicity chromosome in Fusarium oxysporum for infection of multiple cucurbit species.</title>
        <authorList>
            <person name="van Dam P."/>
            <person name="Fokkens L."/>
            <person name="Ayukawa Y."/>
            <person name="van der Gragt M."/>
            <person name="Ter Horst A."/>
            <person name="Brankovics B."/>
            <person name="Houterman P.M."/>
            <person name="Arie T."/>
            <person name="Rep M."/>
        </authorList>
    </citation>
    <scope>NUCLEOTIDE SEQUENCE [LARGE SCALE GENOMIC DNA]</scope>
    <source>
        <strain evidence="2 3">Forc016</strain>
    </source>
</reference>
<dbReference type="Proteomes" id="UP000219602">
    <property type="component" value="Chromosome RC"/>
</dbReference>
<evidence type="ECO:0000259" key="1">
    <source>
        <dbReference type="Pfam" id="PF00651"/>
    </source>
</evidence>
<gene>
    <name evidence="2" type="ORF">AU210_015589</name>
</gene>
<protein>
    <recommendedName>
        <fullName evidence="1">BTB domain-containing protein</fullName>
    </recommendedName>
</protein>
<dbReference type="Pfam" id="PF00651">
    <property type="entry name" value="BTB"/>
    <property type="match status" value="1"/>
</dbReference>
<evidence type="ECO:0000313" key="2">
    <source>
        <dbReference type="EMBL" id="PCD21786.1"/>
    </source>
</evidence>
<dbReference type="InterPro" id="IPR011333">
    <property type="entry name" value="SKP1/BTB/POZ_sf"/>
</dbReference>
<dbReference type="STRING" id="327505.A0A2H3FSW2"/>
<dbReference type="InterPro" id="IPR000210">
    <property type="entry name" value="BTB/POZ_dom"/>
</dbReference>
<dbReference type="Gene3D" id="3.30.710.10">
    <property type="entry name" value="Potassium Channel Kv1.1, Chain A"/>
    <property type="match status" value="1"/>
</dbReference>
<reference evidence="2 3" key="1">
    <citation type="journal article" date="2016" name="Environ. Microbiol.">
        <title>Effector profiles distinguish formae speciales of Fusarium oxysporum.</title>
        <authorList>
            <person name="van Dam P."/>
            <person name="Fokkens L."/>
            <person name="Schmidt S.M."/>
            <person name="Linmans J.H."/>
            <person name="Kistler H.C."/>
            <person name="Ma L.J."/>
            <person name="Rep M."/>
        </authorList>
    </citation>
    <scope>NUCLEOTIDE SEQUENCE [LARGE SCALE GENOMIC DNA]</scope>
    <source>
        <strain evidence="2 3">Forc016</strain>
    </source>
</reference>
<comment type="caution">
    <text evidence="2">The sequence shown here is derived from an EMBL/GenBank/DDBJ whole genome shotgun (WGS) entry which is preliminary data.</text>
</comment>
<evidence type="ECO:0000313" key="3">
    <source>
        <dbReference type="Proteomes" id="UP000219602"/>
    </source>
</evidence>
<dbReference type="EMBL" id="MABQ02000012">
    <property type="protein sequence ID" value="PCD21786.1"/>
    <property type="molecule type" value="Genomic_DNA"/>
</dbReference>
<name>A0A2H3FSW2_FUSOX</name>
<dbReference type="AlphaFoldDB" id="A0A2H3FSW2"/>
<dbReference type="SUPFAM" id="SSF54695">
    <property type="entry name" value="POZ domain"/>
    <property type="match status" value="1"/>
</dbReference>
<organism evidence="2 3">
    <name type="scientific">Fusarium oxysporum f. sp. radicis-cucumerinum</name>
    <dbReference type="NCBI Taxonomy" id="327505"/>
    <lineage>
        <taxon>Eukaryota</taxon>
        <taxon>Fungi</taxon>
        <taxon>Dikarya</taxon>
        <taxon>Ascomycota</taxon>
        <taxon>Pezizomycotina</taxon>
        <taxon>Sordariomycetes</taxon>
        <taxon>Hypocreomycetidae</taxon>
        <taxon>Hypocreales</taxon>
        <taxon>Nectriaceae</taxon>
        <taxon>Fusarium</taxon>
        <taxon>Fusarium oxysporum species complex</taxon>
    </lineage>
</organism>
<accession>A0A2H3FSW2</accession>
<sequence length="360" mass="41158">MVISEVYEVQPDGDILFILRNSGATFAMHNTEDEWPNALPEHQTELSKRRESSIIPRKSYSDLHETLADDSSLAQAKPEPLHMRFRVSSAILINTSAYFKKSLSGDWKETEPEPGYKWTLTSNNWDSEAFLLLMRILHHKTREDPRTIDLEKLAKIAVLVDYYGCLEAVELWAETWISNLASDMTESFYSRELLLKLTISWVFSDRRNFRSLTEVAIRTSRGPIPTLGLPIPYQVVVAIEQSRVASIRILIEGIQKHWDILNRITDVRNMAYSRRCQYAQLGYIDQNLSENGLKPLPSHPYHGFSLNALREAIDSFDTSTTCPCKGGRHLQSLRTDLKSLSKDAFRNCEDGIGISQFTDN</sequence>